<evidence type="ECO:0000259" key="8">
    <source>
        <dbReference type="Pfam" id="PF05504"/>
    </source>
</evidence>
<feature type="domain" description="Spore germination protein N-terminal" evidence="9">
    <location>
        <begin position="23"/>
        <end position="211"/>
    </location>
</feature>
<keyword evidence="7" id="KW-0449">Lipoprotein</keyword>
<evidence type="ECO:0000313" key="11">
    <source>
        <dbReference type="Proteomes" id="UP000006094"/>
    </source>
</evidence>
<dbReference type="GO" id="GO:0009847">
    <property type="term" value="P:spore germination"/>
    <property type="evidence" value="ECO:0007669"/>
    <property type="project" value="InterPro"/>
</dbReference>
<evidence type="ECO:0000256" key="2">
    <source>
        <dbReference type="ARBA" id="ARBA00007886"/>
    </source>
</evidence>
<evidence type="ECO:0000256" key="6">
    <source>
        <dbReference type="ARBA" id="ARBA00023139"/>
    </source>
</evidence>
<keyword evidence="3" id="KW-0309">Germination</keyword>
<accession>K0AWT3</accession>
<protein>
    <submittedName>
        <fullName evidence="10">Spore germination protein, Ger(X)C family</fullName>
    </submittedName>
</protein>
<dbReference type="InterPro" id="IPR057336">
    <property type="entry name" value="GerAC_N"/>
</dbReference>
<dbReference type="GO" id="GO:0016020">
    <property type="term" value="C:membrane"/>
    <property type="evidence" value="ECO:0007669"/>
    <property type="project" value="UniProtKB-SubCell"/>
</dbReference>
<dbReference type="AlphaFoldDB" id="K0AWT3"/>
<dbReference type="EMBL" id="CP003326">
    <property type="protein sequence ID" value="AFS77237.1"/>
    <property type="molecule type" value="Genomic_DNA"/>
</dbReference>
<dbReference type="eggNOG" id="ENOG502Z8GN">
    <property type="taxonomic scope" value="Bacteria"/>
</dbReference>
<dbReference type="InterPro" id="IPR046953">
    <property type="entry name" value="Spore_GerAC-like_C"/>
</dbReference>
<keyword evidence="11" id="KW-1185">Reference proteome</keyword>
<keyword evidence="4" id="KW-0732">Signal</keyword>
<dbReference type="Gene3D" id="3.30.300.210">
    <property type="entry name" value="Nutrient germinant receptor protein C, domain 3"/>
    <property type="match status" value="1"/>
</dbReference>
<keyword evidence="6" id="KW-0564">Palmitate</keyword>
<dbReference type="Proteomes" id="UP000006094">
    <property type="component" value="Chromosome"/>
</dbReference>
<comment type="subcellular location">
    <subcellularLocation>
        <location evidence="1">Membrane</location>
        <topology evidence="1">Lipid-anchor</topology>
    </subcellularLocation>
</comment>
<dbReference type="PROSITE" id="PS51257">
    <property type="entry name" value="PROKAR_LIPOPROTEIN"/>
    <property type="match status" value="1"/>
</dbReference>
<dbReference type="NCBIfam" id="TIGR02887">
    <property type="entry name" value="spore_ger_x_C"/>
    <property type="match status" value="1"/>
</dbReference>
<evidence type="ECO:0000256" key="3">
    <source>
        <dbReference type="ARBA" id="ARBA00022544"/>
    </source>
</evidence>
<gene>
    <name evidence="10" type="ordered locus">Curi_c01570</name>
</gene>
<dbReference type="Pfam" id="PF05504">
    <property type="entry name" value="Spore_GerAC"/>
    <property type="match status" value="1"/>
</dbReference>
<dbReference type="Pfam" id="PF25198">
    <property type="entry name" value="Spore_GerAC_N"/>
    <property type="match status" value="1"/>
</dbReference>
<dbReference type="PANTHER" id="PTHR35789:SF1">
    <property type="entry name" value="SPORE GERMINATION PROTEIN B3"/>
    <property type="match status" value="1"/>
</dbReference>
<organism evidence="10 11">
    <name type="scientific">Gottschalkia acidurici (strain ATCC 7906 / DSM 604 / BCRC 14475 / CIP 104303 / KCTC 5404 / NCIMB 10678 / 9a)</name>
    <name type="common">Clostridium acidurici</name>
    <dbReference type="NCBI Taxonomy" id="1128398"/>
    <lineage>
        <taxon>Bacteria</taxon>
        <taxon>Bacillati</taxon>
        <taxon>Bacillota</taxon>
        <taxon>Tissierellia</taxon>
        <taxon>Tissierellales</taxon>
        <taxon>Gottschalkiaceae</taxon>
        <taxon>Gottschalkia</taxon>
    </lineage>
</organism>
<keyword evidence="5" id="KW-0472">Membrane</keyword>
<comment type="similarity">
    <text evidence="2">Belongs to the GerABKC lipoprotein family.</text>
</comment>
<dbReference type="KEGG" id="cad:Curi_c01570"/>
<dbReference type="STRING" id="1128398.Curi_c01570"/>
<reference evidence="10 11" key="1">
    <citation type="journal article" date="2012" name="PLoS ONE">
        <title>The purine-utilizing bacterium Clostridium acidurici 9a: a genome-guided metabolic reconsideration.</title>
        <authorList>
            <person name="Hartwich K."/>
            <person name="Poehlein A."/>
            <person name="Daniel R."/>
        </authorList>
    </citation>
    <scope>NUCLEOTIDE SEQUENCE [LARGE SCALE GENOMIC DNA]</scope>
    <source>
        <strain evidence="11">ATCC 7906 / DSM 604 / BCRC 14475 / CIP 104303 / KCTC 5404 / NCIMB 10678 / 9a</strain>
    </source>
</reference>
<dbReference type="PANTHER" id="PTHR35789">
    <property type="entry name" value="SPORE GERMINATION PROTEIN B3"/>
    <property type="match status" value="1"/>
</dbReference>
<evidence type="ECO:0000259" key="9">
    <source>
        <dbReference type="Pfam" id="PF25198"/>
    </source>
</evidence>
<evidence type="ECO:0000256" key="1">
    <source>
        <dbReference type="ARBA" id="ARBA00004635"/>
    </source>
</evidence>
<dbReference type="InterPro" id="IPR038501">
    <property type="entry name" value="Spore_GerAC_C_sf"/>
</dbReference>
<sequence>MGRFTKIIAIAMTVLLFTTGCWDRIEIDNRAFVVMMGLDLYDPEKSTSGERHKPPKNEENRYKITYVLPRFAAIKEAPSSEQQSGAIVLQTVAKSAYRGTRELTARMDSRPFFQHMKAFVFGIGVVENEQYFMEVLDGLERNTDISSKIHIFVTNEQSNDILSVKSTLKPLEYKLQGMGQAYRGTPMYIPKTLEEVINDVLAGDAVIPRIQASDTEVKVAGSAVIKEKKFFAWLEEEETRAVAFLTNNVKKAILEVDYNGINIPYMVERARTKKSAKIEDGKIVIDIMISTKGDIQQYIVGKEPRLTDVDFLKELEEIIEKQIKDEAERIINKVQKEMEVDIIGIGDHLKRYEPKIWKQVEHDWREVYPTVDINVKVTSSITDIGTVK</sequence>
<dbReference type="InterPro" id="IPR008844">
    <property type="entry name" value="Spore_GerAC-like"/>
</dbReference>
<dbReference type="HOGENOM" id="CLU_051140_0_0_9"/>
<feature type="domain" description="Spore germination GerAC-like C-terminal" evidence="8">
    <location>
        <begin position="221"/>
        <end position="385"/>
    </location>
</feature>
<dbReference type="OrthoDB" id="2569624at2"/>
<evidence type="ECO:0000256" key="5">
    <source>
        <dbReference type="ARBA" id="ARBA00023136"/>
    </source>
</evidence>
<dbReference type="RefSeq" id="WP_014966374.1">
    <property type="nucleotide sequence ID" value="NC_018664.1"/>
</dbReference>
<evidence type="ECO:0000313" key="10">
    <source>
        <dbReference type="EMBL" id="AFS77237.1"/>
    </source>
</evidence>
<proteinExistence type="inferred from homology"/>
<evidence type="ECO:0000256" key="7">
    <source>
        <dbReference type="ARBA" id="ARBA00023288"/>
    </source>
</evidence>
<evidence type="ECO:0000256" key="4">
    <source>
        <dbReference type="ARBA" id="ARBA00022729"/>
    </source>
</evidence>
<name>K0AWT3_GOTA9</name>